<evidence type="ECO:0000313" key="1">
    <source>
        <dbReference type="EMBL" id="OBR82600.1"/>
    </source>
</evidence>
<name>A0A1A5ZXS0_9TREE</name>
<dbReference type="AlphaFoldDB" id="A0A1A5ZXS0"/>
<dbReference type="GeneID" id="28971061"/>
<organism evidence="1">
    <name type="scientific">Kwoniella dejecticola CBS 10117</name>
    <dbReference type="NCBI Taxonomy" id="1296121"/>
    <lineage>
        <taxon>Eukaryota</taxon>
        <taxon>Fungi</taxon>
        <taxon>Dikarya</taxon>
        <taxon>Basidiomycota</taxon>
        <taxon>Agaricomycotina</taxon>
        <taxon>Tremellomycetes</taxon>
        <taxon>Tremellales</taxon>
        <taxon>Cryptococcaceae</taxon>
        <taxon>Kwoniella</taxon>
    </lineage>
</organism>
<protein>
    <recommendedName>
        <fullName evidence="4">F-box domain-containing protein</fullName>
    </recommendedName>
</protein>
<reference evidence="1" key="1">
    <citation type="submission" date="2013-07" db="EMBL/GenBank/DDBJ databases">
        <title>The Genome Sequence of Cryptococcus dejecticola CBS10117.</title>
        <authorList>
            <consortium name="The Broad Institute Genome Sequencing Platform"/>
            <person name="Cuomo C."/>
            <person name="Litvintseva A."/>
            <person name="Chen Y."/>
            <person name="Heitman J."/>
            <person name="Sun S."/>
            <person name="Springer D."/>
            <person name="Dromer F."/>
            <person name="Young S.K."/>
            <person name="Zeng Q."/>
            <person name="Gargeya S."/>
            <person name="Fitzgerald M."/>
            <person name="Abouelleil A."/>
            <person name="Alvarado L."/>
            <person name="Berlin A.M."/>
            <person name="Chapman S.B."/>
            <person name="Dewar J."/>
            <person name="Goldberg J."/>
            <person name="Griggs A."/>
            <person name="Gujja S."/>
            <person name="Hansen M."/>
            <person name="Howarth C."/>
            <person name="Imamovic A."/>
            <person name="Larimer J."/>
            <person name="McCowan C."/>
            <person name="Murphy C."/>
            <person name="Pearson M."/>
            <person name="Priest M."/>
            <person name="Roberts A."/>
            <person name="Saif S."/>
            <person name="Shea T."/>
            <person name="Sykes S."/>
            <person name="Wortman J."/>
            <person name="Nusbaum C."/>
            <person name="Birren B."/>
        </authorList>
    </citation>
    <scope>NUCLEOTIDE SEQUENCE [LARGE SCALE GENOMIC DNA]</scope>
    <source>
        <strain evidence="1">CBS 10117</strain>
    </source>
</reference>
<evidence type="ECO:0000313" key="2">
    <source>
        <dbReference type="EMBL" id="WWC65690.1"/>
    </source>
</evidence>
<dbReference type="OrthoDB" id="10549057at2759"/>
<reference evidence="2" key="3">
    <citation type="submission" date="2024-02" db="EMBL/GenBank/DDBJ databases">
        <title>Comparative genomics of Cryptococcus and Kwoniella reveals pathogenesis evolution and contrasting modes of karyotype evolution via chromosome fusion or intercentromeric recombination.</title>
        <authorList>
            <person name="Coelho M.A."/>
            <person name="David-Palma M."/>
            <person name="Shea T."/>
            <person name="Bowers K."/>
            <person name="McGinley-Smith S."/>
            <person name="Mohammad A.W."/>
            <person name="Gnirke A."/>
            <person name="Yurkov A.M."/>
            <person name="Nowrousian M."/>
            <person name="Sun S."/>
            <person name="Cuomo C.A."/>
            <person name="Heitman J."/>
        </authorList>
    </citation>
    <scope>NUCLEOTIDE SEQUENCE</scope>
    <source>
        <strain evidence="2">CBS 10117</strain>
    </source>
</reference>
<dbReference type="RefSeq" id="XP_018260442.1">
    <property type="nucleotide sequence ID" value="XM_018410632.1"/>
</dbReference>
<dbReference type="EMBL" id="KI894035">
    <property type="protein sequence ID" value="OBR82600.1"/>
    <property type="molecule type" value="Genomic_DNA"/>
</dbReference>
<dbReference type="EMBL" id="CP144540">
    <property type="protein sequence ID" value="WWC65690.1"/>
    <property type="molecule type" value="Genomic_DNA"/>
</dbReference>
<proteinExistence type="predicted"/>
<accession>A0A1A5ZXS0</accession>
<reference evidence="2" key="2">
    <citation type="submission" date="2013-07" db="EMBL/GenBank/DDBJ databases">
        <authorList>
            <consortium name="The Broad Institute Genome Sequencing Platform"/>
            <person name="Cuomo C."/>
            <person name="Litvintseva A."/>
            <person name="Chen Y."/>
            <person name="Heitman J."/>
            <person name="Sun S."/>
            <person name="Springer D."/>
            <person name="Dromer F."/>
            <person name="Young S.K."/>
            <person name="Zeng Q."/>
            <person name="Gargeya S."/>
            <person name="Fitzgerald M."/>
            <person name="Abouelleil A."/>
            <person name="Alvarado L."/>
            <person name="Berlin A.M."/>
            <person name="Chapman S.B."/>
            <person name="Dewar J."/>
            <person name="Goldberg J."/>
            <person name="Griggs A."/>
            <person name="Gujja S."/>
            <person name="Hansen M."/>
            <person name="Howarth C."/>
            <person name="Imamovic A."/>
            <person name="Larimer J."/>
            <person name="McCowan C."/>
            <person name="Murphy C."/>
            <person name="Pearson M."/>
            <person name="Priest M."/>
            <person name="Roberts A."/>
            <person name="Saif S."/>
            <person name="Shea T."/>
            <person name="Sykes S."/>
            <person name="Wortman J."/>
            <person name="Nusbaum C."/>
            <person name="Birren B."/>
        </authorList>
    </citation>
    <scope>NUCLEOTIDE SEQUENCE</scope>
    <source>
        <strain evidence="2">CBS 10117</strain>
    </source>
</reference>
<keyword evidence="3" id="KW-1185">Reference proteome</keyword>
<evidence type="ECO:0008006" key="4">
    <source>
        <dbReference type="Google" id="ProtNLM"/>
    </source>
</evidence>
<gene>
    <name evidence="1" type="ORF">I303_07362</name>
    <name evidence="2" type="ORF">I303_108311</name>
</gene>
<sequence length="306" mass="35460">MEDIYPCIVAQVDDTYTLRQLALVNKDINQFAITRLYNTVRLSTTKQVLRFCLQAPGWVTSKVRHLELRISMEGLGSMYLPIDMLIGNLRMLNTVATLDIVMENDEPFDGTHSKNTLMLNYMFQFLLGYLFDPTFAGPMHLRARYTVLGRSSQCPFEFLEHIMYKLKHWTAVQTLDLPVIGPFRSTAAPASSRWNVNAANSIKTISLSRSFFRICDRHRMGEWLEEIAKSRTKIGNLDTSEDKSNDDYRKIRLEIRGPVDDSTKECFDNFRRAKDPNGVYDFVIVSEGRETEHVEIWRKRILNGRE</sequence>
<dbReference type="KEGG" id="kdj:28971061"/>
<dbReference type="Proteomes" id="UP000078595">
    <property type="component" value="Chromosome 11"/>
</dbReference>
<dbReference type="VEuPathDB" id="FungiDB:I303_07362"/>
<evidence type="ECO:0000313" key="3">
    <source>
        <dbReference type="Proteomes" id="UP000078595"/>
    </source>
</evidence>